<protein>
    <recommendedName>
        <fullName evidence="3">DUF4174 domain-containing protein</fullName>
    </recommendedName>
</protein>
<evidence type="ECO:0008006" key="3">
    <source>
        <dbReference type="Google" id="ProtNLM"/>
    </source>
</evidence>
<sequence>MKPLLIAGLILTALSADNALLLPHRWQDARHTLGVMIRSGGTPLVLVTERLDDSYLRQALRQALENDKNMTLITSSRETASEWAMYRSLHACLLSPETAMTFSLLCTSETGCVVSGTLETETLRSALGLMLCKERKAFDETVQLLRQECKAYFER</sequence>
<accession>A0ABZ3H9S8</accession>
<dbReference type="Proteomes" id="UP001447842">
    <property type="component" value="Chromosome"/>
</dbReference>
<keyword evidence="2" id="KW-1185">Reference proteome</keyword>
<gene>
    <name evidence="1" type="ORF">WCY31_11465</name>
</gene>
<dbReference type="EMBL" id="CP147920">
    <property type="protein sequence ID" value="XAU14848.1"/>
    <property type="molecule type" value="Genomic_DNA"/>
</dbReference>
<organism evidence="1 2">
    <name type="scientific">Sulfurimonas diazotrophicus</name>
    <dbReference type="NCBI Taxonomy" id="3131939"/>
    <lineage>
        <taxon>Bacteria</taxon>
        <taxon>Pseudomonadati</taxon>
        <taxon>Campylobacterota</taxon>
        <taxon>Epsilonproteobacteria</taxon>
        <taxon>Campylobacterales</taxon>
        <taxon>Sulfurimonadaceae</taxon>
        <taxon>Sulfurimonas</taxon>
    </lineage>
</organism>
<evidence type="ECO:0000313" key="1">
    <source>
        <dbReference type="EMBL" id="XAU14848.1"/>
    </source>
</evidence>
<evidence type="ECO:0000313" key="2">
    <source>
        <dbReference type="Proteomes" id="UP001447842"/>
    </source>
</evidence>
<proteinExistence type="predicted"/>
<reference evidence="1 2" key="1">
    <citation type="submission" date="2024-03" db="EMBL/GenBank/DDBJ databases">
        <title>Sulfurimonas sp. HSL3-1.</title>
        <authorList>
            <person name="Wang S."/>
        </authorList>
    </citation>
    <scope>NUCLEOTIDE SEQUENCE [LARGE SCALE GENOMIC DNA]</scope>
    <source>
        <strain evidence="1 2">HSL3-1</strain>
    </source>
</reference>
<dbReference type="RefSeq" id="WP_345972481.1">
    <property type="nucleotide sequence ID" value="NZ_CP147920.1"/>
</dbReference>
<name>A0ABZ3H9S8_9BACT</name>